<reference evidence="18 19" key="1">
    <citation type="submission" date="2016-02" db="EMBL/GenBank/DDBJ databases">
        <title>Genome analysis of coral dinoflagellate symbionts highlights evolutionary adaptations to a symbiotic lifestyle.</title>
        <authorList>
            <person name="Aranda M."/>
            <person name="Li Y."/>
            <person name="Liew Y.J."/>
            <person name="Baumgarten S."/>
            <person name="Simakov O."/>
            <person name="Wilson M."/>
            <person name="Piel J."/>
            <person name="Ashoor H."/>
            <person name="Bougouffa S."/>
            <person name="Bajic V.B."/>
            <person name="Ryu T."/>
            <person name="Ravasi T."/>
            <person name="Bayer T."/>
            <person name="Micklem G."/>
            <person name="Kim H."/>
            <person name="Bhak J."/>
            <person name="Lajeunesse T.C."/>
            <person name="Voolstra C.R."/>
        </authorList>
    </citation>
    <scope>NUCLEOTIDE SEQUENCE [LARGE SCALE GENOMIC DNA]</scope>
    <source>
        <strain evidence="18 19">CCMP2467</strain>
    </source>
</reference>
<dbReference type="PANTHER" id="PTHR24092:SF150">
    <property type="entry name" value="PHOSPHOLIPID-TRANSPORTING ATPASE"/>
    <property type="match status" value="1"/>
</dbReference>
<feature type="binding site" evidence="13">
    <location>
        <position position="391"/>
    </location>
    <ligand>
        <name>ATP</name>
        <dbReference type="ChEBI" id="CHEBI:30616"/>
    </ligand>
</feature>
<dbReference type="SUPFAM" id="SSF56784">
    <property type="entry name" value="HAD-like"/>
    <property type="match status" value="1"/>
</dbReference>
<dbReference type="Gene3D" id="2.70.150.10">
    <property type="entry name" value="Calcium-transporting ATPase, cytoplasmic transduction domain A"/>
    <property type="match status" value="1"/>
</dbReference>
<dbReference type="EC" id="7.6.2.1" evidence="15"/>
<evidence type="ECO:0000313" key="18">
    <source>
        <dbReference type="EMBL" id="OLP85099.1"/>
    </source>
</evidence>
<dbReference type="Proteomes" id="UP000186817">
    <property type="component" value="Unassembled WGS sequence"/>
</dbReference>
<evidence type="ECO:0000256" key="2">
    <source>
        <dbReference type="ARBA" id="ARBA00008109"/>
    </source>
</evidence>
<dbReference type="InterPro" id="IPR032630">
    <property type="entry name" value="P_typ_ATPase_c"/>
</dbReference>
<evidence type="ECO:0000259" key="16">
    <source>
        <dbReference type="Pfam" id="PF16209"/>
    </source>
</evidence>
<feature type="binding site" evidence="13">
    <location>
        <position position="753"/>
    </location>
    <ligand>
        <name>ATP</name>
        <dbReference type="ChEBI" id="CHEBI:30616"/>
    </ligand>
</feature>
<dbReference type="SUPFAM" id="SSF81660">
    <property type="entry name" value="Metal cation-transporting ATPase, ATP-binding domain N"/>
    <property type="match status" value="1"/>
</dbReference>
<evidence type="ECO:0000256" key="13">
    <source>
        <dbReference type="PIRSR" id="PIRSR606539-2"/>
    </source>
</evidence>
<dbReference type="Gene3D" id="3.40.1110.10">
    <property type="entry name" value="Calcium-transporting ATPase, cytoplasmic domain N"/>
    <property type="match status" value="1"/>
</dbReference>
<organism evidence="18 19">
    <name type="scientific">Symbiodinium microadriaticum</name>
    <name type="common">Dinoflagellate</name>
    <name type="synonym">Zooxanthella microadriatica</name>
    <dbReference type="NCBI Taxonomy" id="2951"/>
    <lineage>
        <taxon>Eukaryota</taxon>
        <taxon>Sar</taxon>
        <taxon>Alveolata</taxon>
        <taxon>Dinophyceae</taxon>
        <taxon>Suessiales</taxon>
        <taxon>Symbiodiniaceae</taxon>
        <taxon>Symbiodinium</taxon>
    </lineage>
</organism>
<feature type="binding site" evidence="13">
    <location>
        <position position="778"/>
    </location>
    <ligand>
        <name>ATP</name>
        <dbReference type="ChEBI" id="CHEBI:30616"/>
    </ligand>
</feature>
<keyword evidence="19" id="KW-1185">Reference proteome</keyword>
<dbReference type="EMBL" id="LSRX01000997">
    <property type="protein sequence ID" value="OLP85099.1"/>
    <property type="molecule type" value="Genomic_DNA"/>
</dbReference>
<dbReference type="GO" id="GO:0140326">
    <property type="term" value="F:ATPase-coupled intramembrane lipid transporter activity"/>
    <property type="evidence" value="ECO:0007669"/>
    <property type="project" value="UniProtKB-EC"/>
</dbReference>
<feature type="binding site" evidence="13">
    <location>
        <position position="579"/>
    </location>
    <ligand>
        <name>ATP</name>
        <dbReference type="ChEBI" id="CHEBI:30616"/>
    </ligand>
</feature>
<comment type="catalytic activity">
    <reaction evidence="11 15">
        <text>ATP + H2O + phospholipidSide 1 = ADP + phosphate + phospholipidSide 2.</text>
        <dbReference type="EC" id="7.6.2.1"/>
    </reaction>
</comment>
<feature type="transmembrane region" description="Helical" evidence="15">
    <location>
        <begin position="946"/>
        <end position="966"/>
    </location>
</feature>
<feature type="active site" description="4-aspartylphosphate intermediate" evidence="12">
    <location>
        <position position="391"/>
    </location>
</feature>
<evidence type="ECO:0000256" key="5">
    <source>
        <dbReference type="ARBA" id="ARBA00022741"/>
    </source>
</evidence>
<dbReference type="SFLD" id="SFLDG00002">
    <property type="entry name" value="C1.7:_P-type_atpase_like"/>
    <property type="match status" value="1"/>
</dbReference>
<dbReference type="SUPFAM" id="SSF81665">
    <property type="entry name" value="Calcium ATPase, transmembrane domain M"/>
    <property type="match status" value="1"/>
</dbReference>
<gene>
    <name evidence="18" type="primary">ALA3</name>
    <name evidence="18" type="ORF">AK812_SmicGene33987</name>
</gene>
<keyword evidence="7 14" id="KW-0460">Magnesium</keyword>
<keyword evidence="3 15" id="KW-0812">Transmembrane</keyword>
<dbReference type="GO" id="GO:0005886">
    <property type="term" value="C:plasma membrane"/>
    <property type="evidence" value="ECO:0007669"/>
    <property type="project" value="TreeGrafter"/>
</dbReference>
<dbReference type="InterPro" id="IPR036412">
    <property type="entry name" value="HAD-like_sf"/>
</dbReference>
<evidence type="ECO:0000256" key="10">
    <source>
        <dbReference type="ARBA" id="ARBA00023136"/>
    </source>
</evidence>
<dbReference type="InterPro" id="IPR044492">
    <property type="entry name" value="P_typ_ATPase_HD_dom"/>
</dbReference>
<dbReference type="GO" id="GO:0016887">
    <property type="term" value="F:ATP hydrolysis activity"/>
    <property type="evidence" value="ECO:0007669"/>
    <property type="project" value="InterPro"/>
</dbReference>
<dbReference type="SUPFAM" id="SSF81653">
    <property type="entry name" value="Calcium ATPase, transduction domain A"/>
    <property type="match status" value="1"/>
</dbReference>
<comment type="caution">
    <text evidence="18">The sequence shown here is derived from an EMBL/GenBank/DDBJ whole genome shotgun (WGS) entry which is preliminary data.</text>
</comment>
<comment type="subcellular location">
    <subcellularLocation>
        <location evidence="1 15">Membrane</location>
        <topology evidence="1 15">Multi-pass membrane protein</topology>
    </subcellularLocation>
</comment>
<feature type="domain" description="P-type ATPase N-terminal" evidence="16">
    <location>
        <begin position="28"/>
        <end position="74"/>
    </location>
</feature>
<evidence type="ECO:0000256" key="1">
    <source>
        <dbReference type="ARBA" id="ARBA00004141"/>
    </source>
</evidence>
<dbReference type="SFLD" id="SFLDS00003">
    <property type="entry name" value="Haloacid_Dehalogenase"/>
    <property type="match status" value="1"/>
</dbReference>
<dbReference type="InterPro" id="IPR032631">
    <property type="entry name" value="P-type_ATPase_N"/>
</dbReference>
<feature type="transmembrane region" description="Helical" evidence="15">
    <location>
        <begin position="293"/>
        <end position="315"/>
    </location>
</feature>
<feature type="binding site" evidence="13">
    <location>
        <position position="659"/>
    </location>
    <ligand>
        <name>ATP</name>
        <dbReference type="ChEBI" id="CHEBI:30616"/>
    </ligand>
</feature>
<keyword evidence="5 13" id="KW-0547">Nucleotide-binding</keyword>
<dbReference type="InterPro" id="IPR001757">
    <property type="entry name" value="P_typ_ATPase"/>
</dbReference>
<dbReference type="PRINTS" id="PR00119">
    <property type="entry name" value="CATATPASE"/>
</dbReference>
<accession>A0A1Q9CQ94</accession>
<dbReference type="PANTHER" id="PTHR24092">
    <property type="entry name" value="PROBABLE PHOSPHOLIPID-TRANSPORTING ATPASE"/>
    <property type="match status" value="1"/>
</dbReference>
<feature type="binding site" evidence="14">
    <location>
        <position position="774"/>
    </location>
    <ligand>
        <name>Mg(2+)</name>
        <dbReference type="ChEBI" id="CHEBI:18420"/>
    </ligand>
</feature>
<evidence type="ECO:0000256" key="3">
    <source>
        <dbReference type="ARBA" id="ARBA00022692"/>
    </source>
</evidence>
<dbReference type="FunFam" id="3.40.50.1000:FF:000014">
    <property type="entry name" value="Phospholipid-transporting ATPase"/>
    <property type="match status" value="1"/>
</dbReference>
<feature type="transmembrane region" description="Helical" evidence="15">
    <location>
        <begin position="1020"/>
        <end position="1048"/>
    </location>
</feature>
<evidence type="ECO:0000259" key="17">
    <source>
        <dbReference type="Pfam" id="PF16212"/>
    </source>
</evidence>
<dbReference type="SFLD" id="SFLDF00027">
    <property type="entry name" value="p-type_atpase"/>
    <property type="match status" value="1"/>
</dbReference>
<evidence type="ECO:0000256" key="8">
    <source>
        <dbReference type="ARBA" id="ARBA00022967"/>
    </source>
</evidence>
<feature type="binding site" evidence="13">
    <location>
        <position position="477"/>
    </location>
    <ligand>
        <name>ATP</name>
        <dbReference type="ChEBI" id="CHEBI:30616"/>
    </ligand>
</feature>
<dbReference type="NCBIfam" id="TIGR01494">
    <property type="entry name" value="ATPase_P-type"/>
    <property type="match status" value="1"/>
</dbReference>
<name>A0A1Q9CQ94_SYMMI</name>
<feature type="transmembrane region" description="Helical" evidence="15">
    <location>
        <begin position="978"/>
        <end position="1000"/>
    </location>
</feature>
<keyword evidence="4 14" id="KW-0479">Metal-binding</keyword>
<keyword evidence="6 13" id="KW-0067">ATP-binding</keyword>
<keyword evidence="8 15" id="KW-1278">Translocase</keyword>
<dbReference type="GO" id="GO:0005524">
    <property type="term" value="F:ATP binding"/>
    <property type="evidence" value="ECO:0007669"/>
    <property type="project" value="UniProtKB-UniRule"/>
</dbReference>
<feature type="binding site" evidence="13">
    <location>
        <position position="392"/>
    </location>
    <ligand>
        <name>ATP</name>
        <dbReference type="ChEBI" id="CHEBI:30616"/>
    </ligand>
</feature>
<dbReference type="OMA" id="HGRWNLY"/>
<protein>
    <recommendedName>
        <fullName evidence="15">Phospholipid-transporting ATPase</fullName>
        <ecNumber evidence="15">7.6.2.1</ecNumber>
    </recommendedName>
</protein>
<dbReference type="AlphaFoldDB" id="A0A1Q9CQ94"/>
<feature type="binding site" evidence="13">
    <location>
        <position position="747"/>
    </location>
    <ligand>
        <name>ATP</name>
        <dbReference type="ChEBI" id="CHEBI:30616"/>
    </ligand>
</feature>
<keyword evidence="9 15" id="KW-1133">Transmembrane helix</keyword>
<dbReference type="Gene3D" id="3.40.50.1000">
    <property type="entry name" value="HAD superfamily/HAD-like"/>
    <property type="match status" value="1"/>
</dbReference>
<dbReference type="NCBIfam" id="TIGR01652">
    <property type="entry name" value="ATPase-Plipid"/>
    <property type="match status" value="1"/>
</dbReference>
<sequence>MDPLEPGQRSFEYPGAKVHPANLRSGEPNRVSTTRFTALTWIPKSLFLQFQRAANLYFLFIAIIVCMPFSPKRWQSKVIPYVLVLTWTALKDLFEDSRRRRDDKIENSRKCWIYDMQERNFVQMPWSGIKPGDIICTLCDEAFPADLLVVCAVGREGAFISTVNLDGETNLKLRSPPPVFQSLIDTECSEHSQEVVRPPLPVFDIVSRLFETPLYVRLATPSADLSDMHAAIEFGREQRCAANCTNFVPRGCVLRNTSWMLAIVAYAGKDTKARLNSATVAGKVSSLQGALNYCVYGLLASLLVTCIYLATLATVAEPGTGWTVCFLTYTITLYHVVPISLYVSFEILKLVLGGFIDFDRQMVDEATGQGAKARTADLVEEMGQVDFIFSDKTGTLTANEMRFAECAVGRLVFSSFLQDPLGGPVGGVQEVCEILSQPAHPQHEAVLWFFTCLSVCHTVQAEEKDGSVQYSGPSPDEVALVKGACKAGIVFKARRVDKDQQRAEVIVSGAPGRPDRTFSILSVIEFTAERKRMSVICEVDGQIHCITKGADIVMSPLLVSPLAQTEEQQLLSFSQKGLRTLVVASVQVDALAFASWQSNWLAAMMSMDRRMQLMDECAAAIERNLELIGITAVEDRLQDGVPETVAKVKSAGIRLWVLTGDKTETAVNIAYSCNLFTDKDTLAFVTGSSSSSAASESLRNAQKVLEGTEGGGIVLDGQSIKFILEDSVAADQLFELGLRSRSCVCSRLSPSQKRKLIELVRLRSPKAVTLAIGDGANDVPMILGAHVGIGIRGKEGSQAVQASDVAISQFRHLLPLLLCHGRRAYRRIATFLCYYLYKNVALAWGDVIWAHQDNFSGDVAYPEWLSTSFNAIFTSWPVLVVLAFDQDIPDVAANANPQIYQEGVRRDWFNRKLFGMWMVAAAWHGSLAWVVPNLSFGNTAYETVDFWRASTTSFTIVIHVISLKLFIHSFSRSRATSWAPVVGSILVYIAVLFLLGYVSLGRRMQPNLSDGGNPPVPGWIFSNAAPLVQILLVPVIAVLPDIACLTWVRRLSPSPLFRVDRKVVSDNEILM</sequence>
<evidence type="ECO:0000256" key="6">
    <source>
        <dbReference type="ARBA" id="ARBA00022840"/>
    </source>
</evidence>
<feature type="binding site" evidence="14">
    <location>
        <position position="778"/>
    </location>
    <ligand>
        <name>Mg(2+)</name>
        <dbReference type="ChEBI" id="CHEBI:18420"/>
    </ligand>
</feature>
<dbReference type="Pfam" id="PF13246">
    <property type="entry name" value="Cation_ATPase"/>
    <property type="match status" value="1"/>
</dbReference>
<feature type="binding site" evidence="13">
    <location>
        <position position="526"/>
    </location>
    <ligand>
        <name>ATP</name>
        <dbReference type="ChEBI" id="CHEBI:30616"/>
    </ligand>
</feature>
<comment type="cofactor">
    <cofactor evidence="14">
        <name>Mg(2+)</name>
        <dbReference type="ChEBI" id="CHEBI:18420"/>
    </cofactor>
</comment>
<feature type="transmembrane region" description="Helical" evidence="15">
    <location>
        <begin position="913"/>
        <end position="931"/>
    </location>
</feature>
<feature type="binding site" evidence="14">
    <location>
        <position position="393"/>
    </location>
    <ligand>
        <name>Mg(2+)</name>
        <dbReference type="ChEBI" id="CHEBI:18420"/>
    </ligand>
</feature>
<evidence type="ECO:0000256" key="9">
    <source>
        <dbReference type="ARBA" id="ARBA00022989"/>
    </source>
</evidence>
<dbReference type="PROSITE" id="PS00154">
    <property type="entry name" value="ATPASE_E1_E2"/>
    <property type="match status" value="1"/>
</dbReference>
<feature type="domain" description="P-type ATPase C-terminal" evidence="17">
    <location>
        <begin position="800"/>
        <end position="1053"/>
    </location>
</feature>
<dbReference type="OrthoDB" id="377733at2759"/>
<dbReference type="InterPro" id="IPR023214">
    <property type="entry name" value="HAD_sf"/>
</dbReference>
<evidence type="ECO:0000256" key="12">
    <source>
        <dbReference type="PIRSR" id="PIRSR606539-1"/>
    </source>
</evidence>
<dbReference type="InterPro" id="IPR008250">
    <property type="entry name" value="ATPase_P-typ_transduc_dom_A_sf"/>
</dbReference>
<evidence type="ECO:0000313" key="19">
    <source>
        <dbReference type="Proteomes" id="UP000186817"/>
    </source>
</evidence>
<evidence type="ECO:0000256" key="14">
    <source>
        <dbReference type="PIRSR" id="PIRSR606539-3"/>
    </source>
</evidence>
<feature type="binding site" evidence="13">
    <location>
        <position position="548"/>
    </location>
    <ligand>
        <name>ATP</name>
        <dbReference type="ChEBI" id="CHEBI:30616"/>
    </ligand>
</feature>
<dbReference type="GO" id="GO:0045332">
    <property type="term" value="P:phospholipid translocation"/>
    <property type="evidence" value="ECO:0007669"/>
    <property type="project" value="TreeGrafter"/>
</dbReference>
<evidence type="ECO:0000256" key="4">
    <source>
        <dbReference type="ARBA" id="ARBA00022723"/>
    </source>
</evidence>
<proteinExistence type="inferred from homology"/>
<feature type="binding site" evidence="13">
    <location>
        <position position="777"/>
    </location>
    <ligand>
        <name>ATP</name>
        <dbReference type="ChEBI" id="CHEBI:30616"/>
    </ligand>
</feature>
<dbReference type="InterPro" id="IPR023299">
    <property type="entry name" value="ATPase_P-typ_cyto_dom_N"/>
</dbReference>
<dbReference type="Pfam" id="PF16212">
    <property type="entry name" value="PhoLip_ATPase_C"/>
    <property type="match status" value="1"/>
</dbReference>
<evidence type="ECO:0000256" key="7">
    <source>
        <dbReference type="ARBA" id="ARBA00022842"/>
    </source>
</evidence>
<feature type="binding site" evidence="13">
    <location>
        <position position="661"/>
    </location>
    <ligand>
        <name>ATP</name>
        <dbReference type="ChEBI" id="CHEBI:30616"/>
    </ligand>
</feature>
<feature type="binding site" evidence="13">
    <location>
        <position position="660"/>
    </location>
    <ligand>
        <name>ATP</name>
        <dbReference type="ChEBI" id="CHEBI:30616"/>
    </ligand>
</feature>
<comment type="similarity">
    <text evidence="2 15">Belongs to the cation transport ATPase (P-type) (TC 3.A.3) family. Type IV subfamily.</text>
</comment>
<keyword evidence="10 15" id="KW-0472">Membrane</keyword>
<dbReference type="InterPro" id="IPR018303">
    <property type="entry name" value="ATPase_P-typ_P_site"/>
</dbReference>
<feature type="binding site" evidence="13">
    <location>
        <position position="393"/>
    </location>
    <ligand>
        <name>ATP</name>
        <dbReference type="ChEBI" id="CHEBI:30616"/>
    </ligand>
</feature>
<evidence type="ECO:0000256" key="15">
    <source>
        <dbReference type="RuleBase" id="RU362033"/>
    </source>
</evidence>
<dbReference type="Pfam" id="PF16209">
    <property type="entry name" value="PhoLip_ATPase_N"/>
    <property type="match status" value="1"/>
</dbReference>
<feature type="transmembrane region" description="Helical" evidence="15">
    <location>
        <begin position="54"/>
        <end position="72"/>
    </location>
</feature>
<dbReference type="InterPro" id="IPR023298">
    <property type="entry name" value="ATPase_P-typ_TM_dom_sf"/>
</dbReference>
<evidence type="ECO:0000256" key="11">
    <source>
        <dbReference type="ARBA" id="ARBA00034036"/>
    </source>
</evidence>
<dbReference type="GO" id="GO:0000287">
    <property type="term" value="F:magnesium ion binding"/>
    <property type="evidence" value="ECO:0007669"/>
    <property type="project" value="UniProtKB-UniRule"/>
</dbReference>
<feature type="transmembrane region" description="Helical" evidence="15">
    <location>
        <begin position="321"/>
        <end position="343"/>
    </location>
</feature>
<dbReference type="InterPro" id="IPR006539">
    <property type="entry name" value="P-type_ATPase_IV"/>
</dbReference>
<feature type="binding site" evidence="14">
    <location>
        <position position="391"/>
    </location>
    <ligand>
        <name>Mg(2+)</name>
        <dbReference type="ChEBI" id="CHEBI:18420"/>
    </ligand>
</feature>